<dbReference type="InterPro" id="IPR055259">
    <property type="entry name" value="YkvP/CgeB_Glyco_trans-like"/>
</dbReference>
<feature type="domain" description="Spore protein YkvP/CgeB glycosyl transferase-like" evidence="1">
    <location>
        <begin position="192"/>
        <end position="322"/>
    </location>
</feature>
<organism evidence="2 3">
    <name type="scientific">Micavibrio aeruginosavorus</name>
    <dbReference type="NCBI Taxonomy" id="349221"/>
    <lineage>
        <taxon>Bacteria</taxon>
        <taxon>Pseudomonadati</taxon>
        <taxon>Bdellovibrionota</taxon>
        <taxon>Bdellovibrionia</taxon>
        <taxon>Bdellovibrionales</taxon>
        <taxon>Pseudobdellovibrionaceae</taxon>
        <taxon>Micavibrio</taxon>
    </lineage>
</organism>
<sequence length="342" mass="39176">MRILYVGTSQGFENAGKFYFTPQKLVNGFTRLGHNVYMFNDRDVARYSNIFHSQSRGKKAMNEKLIDDCRKYQPHMIVLGHCKNVTNDTLAEIRRIVPGVRMMYRNVDPLHSKDNCGDIQQRSGHVEAIFITTAGEPLKQFSHANTKVSFFPNPVDPALETERAYANPDADIDFLFLGSVLRDQYDHRQDTVQYLLANKGDLNLHIGGAGVNDGKVFGAAYYELLGRSKMGLCMNKTEDYYLYASGRMSQYMASGMLGFILEGPRFEDILGDDSFISYKGDEELVDKIKYYAANDSERVRIARTGCEKIHDYFLVDKVCQYMIEQVFDMPLSMDYRWPTTVY</sequence>
<proteinExistence type="predicted"/>
<comment type="caution">
    <text evidence="2">The sequence shown here is derived from an EMBL/GenBank/DDBJ whole genome shotgun (WGS) entry which is preliminary data.</text>
</comment>
<reference evidence="2 3" key="1">
    <citation type="submission" date="2017-08" db="EMBL/GenBank/DDBJ databases">
        <title>Infants hospitalized years apart are colonized by the same room-sourced microbial strains.</title>
        <authorList>
            <person name="Brooks B."/>
            <person name="Olm M.R."/>
            <person name="Firek B.A."/>
            <person name="Baker R."/>
            <person name="Thomas B.C."/>
            <person name="Morowitz M.J."/>
            <person name="Banfield J.F."/>
        </authorList>
    </citation>
    <scope>NUCLEOTIDE SEQUENCE [LARGE SCALE GENOMIC DNA]</scope>
    <source>
        <strain evidence="2">S2_018_000_R2_104</strain>
    </source>
</reference>
<name>A0A2W5A3L8_9BACT</name>
<dbReference type="Proteomes" id="UP000249557">
    <property type="component" value="Unassembled WGS sequence"/>
</dbReference>
<accession>A0A2W5A3L8</accession>
<evidence type="ECO:0000259" key="1">
    <source>
        <dbReference type="Pfam" id="PF13524"/>
    </source>
</evidence>
<evidence type="ECO:0000313" key="3">
    <source>
        <dbReference type="Proteomes" id="UP000249557"/>
    </source>
</evidence>
<dbReference type="AlphaFoldDB" id="A0A2W5A3L8"/>
<gene>
    <name evidence="2" type="ORF">DI626_02420</name>
</gene>
<protein>
    <recommendedName>
        <fullName evidence="1">Spore protein YkvP/CgeB glycosyl transferase-like domain-containing protein</fullName>
    </recommendedName>
</protein>
<evidence type="ECO:0000313" key="2">
    <source>
        <dbReference type="EMBL" id="PZO88136.1"/>
    </source>
</evidence>
<dbReference type="EMBL" id="QFNK01000027">
    <property type="protein sequence ID" value="PZO88136.1"/>
    <property type="molecule type" value="Genomic_DNA"/>
</dbReference>
<dbReference type="Pfam" id="PF13524">
    <property type="entry name" value="Glyco_trans_1_2"/>
    <property type="match status" value="1"/>
</dbReference>